<keyword evidence="15" id="KW-1185">Reference proteome</keyword>
<dbReference type="FunFam" id="3.30.420.40:FF:000191">
    <property type="entry name" value="Retrograde regulation protein 2"/>
    <property type="match status" value="1"/>
</dbReference>
<feature type="region of interest" description="Disordered" evidence="10">
    <location>
        <begin position="310"/>
        <end position="329"/>
    </location>
</feature>
<reference evidence="14 15" key="1">
    <citation type="journal article" date="2018" name="Front. Microbiol.">
        <title>Genome-Wide Analysis of Corynespora cassiicola Leaf Fall Disease Putative Effectors.</title>
        <authorList>
            <person name="Lopez D."/>
            <person name="Ribeiro S."/>
            <person name="Label P."/>
            <person name="Fumanal B."/>
            <person name="Venisse J.S."/>
            <person name="Kohler A."/>
            <person name="de Oliveira R.R."/>
            <person name="Labutti K."/>
            <person name="Lipzen A."/>
            <person name="Lail K."/>
            <person name="Bauer D."/>
            <person name="Ohm R.A."/>
            <person name="Barry K.W."/>
            <person name="Spatafora J."/>
            <person name="Grigoriev I.V."/>
            <person name="Martin F.M."/>
            <person name="Pujade-Renaud V."/>
        </authorList>
    </citation>
    <scope>NUCLEOTIDE SEQUENCE [LARGE SCALE GENOMIC DNA]</scope>
    <source>
        <strain evidence="14 15">Philippines</strain>
    </source>
</reference>
<keyword evidence="7 11" id="KW-0472">Membrane</keyword>
<proteinExistence type="inferred from homology"/>
<keyword evidence="4 11" id="KW-0812">Transmembrane</keyword>
<dbReference type="SUPFAM" id="SSF53067">
    <property type="entry name" value="Actin-like ATPase domain"/>
    <property type="match status" value="2"/>
</dbReference>
<feature type="domain" description="RTG2 C-terminal" evidence="13">
    <location>
        <begin position="981"/>
        <end position="1192"/>
    </location>
</feature>
<feature type="transmembrane region" description="Helical" evidence="11">
    <location>
        <begin position="482"/>
        <end position="501"/>
    </location>
</feature>
<feature type="transmembrane region" description="Helical" evidence="11">
    <location>
        <begin position="182"/>
        <end position="204"/>
    </location>
</feature>
<accession>A0A2T2NG82</accession>
<dbReference type="GO" id="GO:0034203">
    <property type="term" value="P:glycolipid translocation"/>
    <property type="evidence" value="ECO:0007669"/>
    <property type="project" value="TreeGrafter"/>
</dbReference>
<dbReference type="GO" id="GO:0006488">
    <property type="term" value="P:dolichol-linked oligosaccharide biosynthetic process"/>
    <property type="evidence" value="ECO:0007669"/>
    <property type="project" value="InterPro"/>
</dbReference>
<evidence type="ECO:0000313" key="14">
    <source>
        <dbReference type="EMBL" id="PSN64390.1"/>
    </source>
</evidence>
<dbReference type="PANTHER" id="PTHR13117:SF5">
    <property type="entry name" value="PROTEIN RFT1 HOMOLOG"/>
    <property type="match status" value="1"/>
</dbReference>
<organism evidence="14 15">
    <name type="scientific">Corynespora cassiicola Philippines</name>
    <dbReference type="NCBI Taxonomy" id="1448308"/>
    <lineage>
        <taxon>Eukaryota</taxon>
        <taxon>Fungi</taxon>
        <taxon>Dikarya</taxon>
        <taxon>Ascomycota</taxon>
        <taxon>Pezizomycotina</taxon>
        <taxon>Dothideomycetes</taxon>
        <taxon>Pleosporomycetidae</taxon>
        <taxon>Pleosporales</taxon>
        <taxon>Corynesporascaceae</taxon>
        <taxon>Corynespora</taxon>
    </lineage>
</organism>
<evidence type="ECO:0000259" key="12">
    <source>
        <dbReference type="Pfam" id="PF02541"/>
    </source>
</evidence>
<comment type="function">
    <text evidence="9">Intramembrane glycolipid transporter that operates in the biosynthetic pathway of dolichol-linked oligosaccharides, the glycan precursors employed in protein asparagine (N)-glycosylation. The sequential addition of sugars to dolichol pyrophosphate produces dolichol-linked oligosaccharides containing fourteen sugars, including two GlcNAcs, nine mannoses and three glucoses. Once assembled, the oligosaccharide is transferred from the lipid to nascent proteins by oligosaccharyltransferases. The assembly of dolichol-linked oligosaccharides begins on the cytosolic side of the endoplasmic reticulum membrane and finishes in its lumen. RFT1 could mediate the translocation of the cytosolically oriented intermediate DolPP-GlcNAc2Man5, produced by ALG11, into the ER lumen where dolichol-linked oligosaccharides assembly continues. However, the intramembrane lipid transporter activity could not be confirmed in vitro.</text>
</comment>
<feature type="transmembrane region" description="Helical" evidence="11">
    <location>
        <begin position="382"/>
        <end position="404"/>
    </location>
</feature>
<dbReference type="InterPro" id="IPR043129">
    <property type="entry name" value="ATPase_NBD"/>
</dbReference>
<dbReference type="Pfam" id="PF04506">
    <property type="entry name" value="Rft-1"/>
    <property type="match status" value="1"/>
</dbReference>
<dbReference type="GO" id="GO:0005789">
    <property type="term" value="C:endoplasmic reticulum membrane"/>
    <property type="evidence" value="ECO:0007669"/>
    <property type="project" value="UniProtKB-SubCell"/>
</dbReference>
<dbReference type="PANTHER" id="PTHR13117">
    <property type="entry name" value="ENDOPLASMIC RETICULUM MULTISPAN TRANSMEMBRANE PROTEIN-RELATED"/>
    <property type="match status" value="1"/>
</dbReference>
<feature type="transmembrane region" description="Helical" evidence="11">
    <location>
        <begin position="411"/>
        <end position="432"/>
    </location>
</feature>
<dbReference type="InterPro" id="IPR057512">
    <property type="entry name" value="RTG2_C"/>
</dbReference>
<dbReference type="Gene3D" id="3.30.420.150">
    <property type="entry name" value="Exopolyphosphatase. Domain 2"/>
    <property type="match status" value="1"/>
</dbReference>
<dbReference type="InterPro" id="IPR003695">
    <property type="entry name" value="Ppx_GppA_N"/>
</dbReference>
<comment type="pathway">
    <text evidence="2">Protein modification; protein glycosylation.</text>
</comment>
<gene>
    <name evidence="14" type="ORF">BS50DRAFT_556858</name>
</gene>
<dbReference type="OrthoDB" id="2014654at2759"/>
<evidence type="ECO:0000256" key="5">
    <source>
        <dbReference type="ARBA" id="ARBA00022824"/>
    </source>
</evidence>
<evidence type="ECO:0000256" key="4">
    <source>
        <dbReference type="ARBA" id="ARBA00022692"/>
    </source>
</evidence>
<evidence type="ECO:0000256" key="2">
    <source>
        <dbReference type="ARBA" id="ARBA00004922"/>
    </source>
</evidence>
<evidence type="ECO:0000256" key="9">
    <source>
        <dbReference type="ARBA" id="ARBA00045912"/>
    </source>
</evidence>
<evidence type="ECO:0000259" key="13">
    <source>
        <dbReference type="Pfam" id="PF23566"/>
    </source>
</evidence>
<dbReference type="EMBL" id="KZ678138">
    <property type="protein sequence ID" value="PSN64390.1"/>
    <property type="molecule type" value="Genomic_DNA"/>
</dbReference>
<dbReference type="Pfam" id="PF23566">
    <property type="entry name" value="RTG2_C"/>
    <property type="match status" value="1"/>
</dbReference>
<evidence type="ECO:0000256" key="3">
    <source>
        <dbReference type="ARBA" id="ARBA00010288"/>
    </source>
</evidence>
<evidence type="ECO:0000256" key="8">
    <source>
        <dbReference type="ARBA" id="ARBA00044793"/>
    </source>
</evidence>
<keyword evidence="5" id="KW-0256">Endoplasmic reticulum</keyword>
<evidence type="ECO:0000256" key="1">
    <source>
        <dbReference type="ARBA" id="ARBA00004477"/>
    </source>
</evidence>
<evidence type="ECO:0000256" key="10">
    <source>
        <dbReference type="SAM" id="MobiDB-lite"/>
    </source>
</evidence>
<keyword evidence="6 11" id="KW-1133">Transmembrane helix</keyword>
<comment type="similarity">
    <text evidence="3">Belongs to the RFT1 family.</text>
</comment>
<dbReference type="InterPro" id="IPR007594">
    <property type="entry name" value="RFT1"/>
</dbReference>
<dbReference type="AlphaFoldDB" id="A0A2T2NG82"/>
<dbReference type="Pfam" id="PF02541">
    <property type="entry name" value="Ppx-GppA"/>
    <property type="match status" value="1"/>
</dbReference>
<feature type="transmembrane region" description="Helical" evidence="11">
    <location>
        <begin position="81"/>
        <end position="104"/>
    </location>
</feature>
<feature type="transmembrane region" description="Helical" evidence="11">
    <location>
        <begin position="438"/>
        <end position="461"/>
    </location>
</feature>
<feature type="compositionally biased region" description="Basic and acidic residues" evidence="10">
    <location>
        <begin position="318"/>
        <end position="329"/>
    </location>
</feature>
<feature type="transmembrane region" description="Helical" evidence="11">
    <location>
        <begin position="345"/>
        <end position="370"/>
    </location>
</feature>
<comment type="subcellular location">
    <subcellularLocation>
        <location evidence="1">Endoplasmic reticulum membrane</location>
        <topology evidence="1">Multi-pass membrane protein</topology>
    </subcellularLocation>
</comment>
<protein>
    <recommendedName>
        <fullName evidence="8">Man(5)GlcNAc(2)-PP-dolichol translocation protein RFT1</fullName>
    </recommendedName>
</protein>
<dbReference type="Gene3D" id="3.30.420.40">
    <property type="match status" value="1"/>
</dbReference>
<dbReference type="Proteomes" id="UP000240883">
    <property type="component" value="Unassembled WGS sequence"/>
</dbReference>
<evidence type="ECO:0000256" key="11">
    <source>
        <dbReference type="SAM" id="Phobius"/>
    </source>
</evidence>
<sequence length="1204" mass="131540">MSDSILSRSAEGARSLIFIQVLSRLLTFAVNNYVLRYLSPELLGVSAQLELFSITILFFARESLRVALQRQAHGAQTVVNLGYIAVLTGVPLIGATSIIFFGYPTSLPWLSSEAPAIPYFAQALRLYGIATVLELLSEPAFSAVQQKLLYGIRASAERTATLLRCIGTCGMAYWAGKYQIEIGALPFAIGQLCYASALLAVYTYKLWPITKQERFSLLPQPIPATKEAPASLGVFSTPLLSLTFFLTIQSIFKYFLTQGDALLIKEFTSLSDQGAYALASNYGGLIARMLFQPIEESSRNLFAKLCADSTPVSGPRDASQDSEKSKEKKQSLTQASTFLTTILRLYSIISLFAATLGPSLAPLLLSLLYGQRWSGTSAPEVLATYCYYIPFLAVNGVTEAFVASVATKKELFIQFISMMFFFGLFAGSALGFVKHLGWGGSGIVAANTVNMGLRIVWNAWFIKGYFKDRGMEFKVWDTIPSMASLAPVVVVPSVMSMAIGAKHLTPYGVLEELAKAGAVSAGFVLHVLFFERHFLMQCYRMLRQFSGPSAAQLSKRHATNTPTTITLLTHQGNISRITRLPPCSYRGVIETHVEFSGGKRNTSCADRTAIFVECGGITPLLRPGIAEKAGLGSGAMDTDRGQHYHGLVDMGSNGIRFSITDRSPLTQRILPTVYLDRAAISLYDAQWEAGNPNPVPIPQTTIKQVIKALLRFKSTCQDFKVPEHQVRIVATEATRKAQNSQEFRDRINEATGWTVELLPKEMEGRIGAFGVASSYDQVRGLVMDLGGGSTQITWMLSQGGEVKMSEKGSVSMPYGAAALVKRLEAAGQPSSDDFVAFEKEVVGYLKDAVREIGIPQELLDQSMATGGLSLYLSGGGFRGWGFVLMSEHSIKPYPIPIINGFRVTRESFHDTQAVRMAVKNEDTPEIFRVSQRRASQVPAVAFLVDCLSQALPSINNVFFCQGGVREGMHFAEMKAEARMESPIVTATRPYARESVRELTDLLVTAAKPPPSTNGAGFIDIAVLTAFVQAIYAHVGLPKDVCGGAALRSTTTGFFAAAHGISHEQRALLALLLCERYGGFGSISPTEQDFYRRIVQLVPDGTAWWCMYLGRVASVLASIYPAGAIREQRVELNVQWAEKKKHKEVLCIDFAMGQAFDELDEGLHGALRKVEKAGKKKNWVAGHGFKVLLTVNGKDYDTAARDSID</sequence>
<feature type="domain" description="Ppx/GppA phosphatase N-terminal" evidence="12">
    <location>
        <begin position="671"/>
        <end position="974"/>
    </location>
</feature>
<evidence type="ECO:0000313" key="15">
    <source>
        <dbReference type="Proteomes" id="UP000240883"/>
    </source>
</evidence>
<name>A0A2T2NG82_CORCC</name>
<evidence type="ECO:0000256" key="7">
    <source>
        <dbReference type="ARBA" id="ARBA00023136"/>
    </source>
</evidence>
<feature type="transmembrane region" description="Helical" evidence="11">
    <location>
        <begin position="42"/>
        <end position="60"/>
    </location>
</feature>
<evidence type="ECO:0000256" key="6">
    <source>
        <dbReference type="ARBA" id="ARBA00022989"/>
    </source>
</evidence>